<gene>
    <name evidence="2" type="ORF">ACFQS3_02420</name>
</gene>
<dbReference type="RefSeq" id="WP_382353333.1">
    <property type="nucleotide sequence ID" value="NZ_JBHMBP010000004.1"/>
</dbReference>
<feature type="region of interest" description="Disordered" evidence="1">
    <location>
        <begin position="1"/>
        <end position="44"/>
    </location>
</feature>
<dbReference type="EMBL" id="JBHSYS010000001">
    <property type="protein sequence ID" value="MFC6956045.1"/>
    <property type="molecule type" value="Genomic_DNA"/>
</dbReference>
<dbReference type="Pfam" id="PF25690">
    <property type="entry name" value="Phage_gp49"/>
    <property type="match status" value="1"/>
</dbReference>
<organism evidence="2 3">
    <name type="scientific">Glycomyces mayteni</name>
    <dbReference type="NCBI Taxonomy" id="543887"/>
    <lineage>
        <taxon>Bacteria</taxon>
        <taxon>Bacillati</taxon>
        <taxon>Actinomycetota</taxon>
        <taxon>Actinomycetes</taxon>
        <taxon>Glycomycetales</taxon>
        <taxon>Glycomycetaceae</taxon>
        <taxon>Glycomyces</taxon>
    </lineage>
</organism>
<accession>A0ABW2D3G0</accession>
<evidence type="ECO:0000313" key="2">
    <source>
        <dbReference type="EMBL" id="MFC6956045.1"/>
    </source>
</evidence>
<evidence type="ECO:0000313" key="3">
    <source>
        <dbReference type="Proteomes" id="UP001596470"/>
    </source>
</evidence>
<protein>
    <submittedName>
        <fullName evidence="2">Uncharacterized protein</fullName>
    </submittedName>
</protein>
<dbReference type="InterPro" id="IPR057999">
    <property type="entry name" value="Gp49"/>
</dbReference>
<feature type="compositionally biased region" description="Polar residues" evidence="1">
    <location>
        <begin position="1"/>
        <end position="10"/>
    </location>
</feature>
<feature type="compositionally biased region" description="Low complexity" evidence="1">
    <location>
        <begin position="98"/>
        <end position="110"/>
    </location>
</feature>
<evidence type="ECO:0000256" key="1">
    <source>
        <dbReference type="SAM" id="MobiDB-lite"/>
    </source>
</evidence>
<comment type="caution">
    <text evidence="2">The sequence shown here is derived from an EMBL/GenBank/DDBJ whole genome shotgun (WGS) entry which is preliminary data.</text>
</comment>
<name>A0ABW2D3G0_9ACTN</name>
<keyword evidence="3" id="KW-1185">Reference proteome</keyword>
<feature type="region of interest" description="Disordered" evidence="1">
    <location>
        <begin position="96"/>
        <end position="142"/>
    </location>
</feature>
<dbReference type="Proteomes" id="UP001596470">
    <property type="component" value="Unassembled WGS sequence"/>
</dbReference>
<reference evidence="3" key="1">
    <citation type="journal article" date="2019" name="Int. J. Syst. Evol. Microbiol.">
        <title>The Global Catalogue of Microorganisms (GCM) 10K type strain sequencing project: providing services to taxonomists for standard genome sequencing and annotation.</title>
        <authorList>
            <consortium name="The Broad Institute Genomics Platform"/>
            <consortium name="The Broad Institute Genome Sequencing Center for Infectious Disease"/>
            <person name="Wu L."/>
            <person name="Ma J."/>
        </authorList>
    </citation>
    <scope>NUCLEOTIDE SEQUENCE [LARGE SCALE GENOMIC DNA]</scope>
    <source>
        <strain evidence="3">KACC 12634</strain>
    </source>
</reference>
<proteinExistence type="predicted"/>
<sequence length="196" mass="20575">MSYNTQSGPFDNNDVPPWADEPEAPVQEGQPAWADPAVTSPEAVSATLKAGRDFDAPWVVVKGPTADSVSSHLDDVIRSGLLAKTADAGRQLQSAWGAQAPTPQAQAPRQNNRPASNGWGGPRPQNPAPQGGGNARTKGAPIPTGQACAHGVLAYTSWTAKDGSGRTFEAYKCPAAVADYRDPNSCKETVWADKVR</sequence>